<name>A0A3S5B1A0_9PLAT</name>
<accession>A0A3S5B1A0</accession>
<gene>
    <name evidence="1" type="ORF">PXEA_LOCUS3770</name>
</gene>
<comment type="caution">
    <text evidence="1">The sequence shown here is derived from an EMBL/GenBank/DDBJ whole genome shotgun (WGS) entry which is preliminary data.</text>
</comment>
<proteinExistence type="predicted"/>
<dbReference type="EMBL" id="CAAALY010008702">
    <property type="protein sequence ID" value="VEL10330.1"/>
    <property type="molecule type" value="Genomic_DNA"/>
</dbReference>
<reference evidence="1" key="1">
    <citation type="submission" date="2018-11" db="EMBL/GenBank/DDBJ databases">
        <authorList>
            <consortium name="Pathogen Informatics"/>
        </authorList>
    </citation>
    <scope>NUCLEOTIDE SEQUENCE</scope>
</reference>
<organism evidence="1 2">
    <name type="scientific">Protopolystoma xenopodis</name>
    <dbReference type="NCBI Taxonomy" id="117903"/>
    <lineage>
        <taxon>Eukaryota</taxon>
        <taxon>Metazoa</taxon>
        <taxon>Spiralia</taxon>
        <taxon>Lophotrochozoa</taxon>
        <taxon>Platyhelminthes</taxon>
        <taxon>Monogenea</taxon>
        <taxon>Polyopisthocotylea</taxon>
        <taxon>Polystomatidea</taxon>
        <taxon>Polystomatidae</taxon>
        <taxon>Protopolystoma</taxon>
    </lineage>
</organism>
<evidence type="ECO:0000313" key="1">
    <source>
        <dbReference type="EMBL" id="VEL10330.1"/>
    </source>
</evidence>
<dbReference type="Proteomes" id="UP000784294">
    <property type="component" value="Unassembled WGS sequence"/>
</dbReference>
<keyword evidence="2" id="KW-1185">Reference proteome</keyword>
<protein>
    <submittedName>
        <fullName evidence="1">Uncharacterized protein</fullName>
    </submittedName>
</protein>
<dbReference type="AlphaFoldDB" id="A0A3S5B1A0"/>
<evidence type="ECO:0000313" key="2">
    <source>
        <dbReference type="Proteomes" id="UP000784294"/>
    </source>
</evidence>
<sequence>MEQLQPLMQTRLQQVLPRLGIIQAHRLHQAQQVQETTISMMFYLIAKIGLTGIKSTTL</sequence>